<dbReference type="SUPFAM" id="SSF52540">
    <property type="entry name" value="P-loop containing nucleoside triphosphate hydrolases"/>
    <property type="match status" value="1"/>
</dbReference>
<dbReference type="GO" id="GO:0005524">
    <property type="term" value="F:ATP binding"/>
    <property type="evidence" value="ECO:0007669"/>
    <property type="project" value="InterPro"/>
</dbReference>
<proteinExistence type="predicted"/>
<dbReference type="InterPro" id="IPR027417">
    <property type="entry name" value="P-loop_NTPase"/>
</dbReference>
<dbReference type="GO" id="GO:0016787">
    <property type="term" value="F:hydrolase activity"/>
    <property type="evidence" value="ECO:0007669"/>
    <property type="project" value="UniProtKB-KW"/>
</dbReference>
<dbReference type="NCBIfam" id="NF006746">
    <property type="entry name" value="PRK09270.1-5"/>
    <property type="match status" value="1"/>
</dbReference>
<dbReference type="OrthoDB" id="1550976at2"/>
<dbReference type="Pfam" id="PF00485">
    <property type="entry name" value="PRK"/>
    <property type="match status" value="1"/>
</dbReference>
<feature type="domain" description="Phosphoribulokinase/uridine kinase" evidence="1">
    <location>
        <begin position="26"/>
        <end position="170"/>
    </location>
</feature>
<name>A0A640VQT1_9RHOB</name>
<evidence type="ECO:0000313" key="2">
    <source>
        <dbReference type="EMBL" id="GFE49800.1"/>
    </source>
</evidence>
<dbReference type="PANTHER" id="PTHR10285">
    <property type="entry name" value="URIDINE KINASE"/>
    <property type="match status" value="1"/>
</dbReference>
<dbReference type="GO" id="GO:0016301">
    <property type="term" value="F:kinase activity"/>
    <property type="evidence" value="ECO:0007669"/>
    <property type="project" value="InterPro"/>
</dbReference>
<protein>
    <submittedName>
        <fullName evidence="2">Nucleoside triphosphate hydrolase</fullName>
    </submittedName>
</protein>
<dbReference type="EMBL" id="BLIV01000003">
    <property type="protein sequence ID" value="GFE49800.1"/>
    <property type="molecule type" value="Genomic_DNA"/>
</dbReference>
<organism evidence="2 3">
    <name type="scientific">Roseobacter cerasinus</name>
    <dbReference type="NCBI Taxonomy" id="2602289"/>
    <lineage>
        <taxon>Bacteria</taxon>
        <taxon>Pseudomonadati</taxon>
        <taxon>Pseudomonadota</taxon>
        <taxon>Alphaproteobacteria</taxon>
        <taxon>Rhodobacterales</taxon>
        <taxon>Roseobacteraceae</taxon>
        <taxon>Roseobacter</taxon>
    </lineage>
</organism>
<evidence type="ECO:0000259" key="1">
    <source>
        <dbReference type="Pfam" id="PF00485"/>
    </source>
</evidence>
<accession>A0A640VQT1</accession>
<reference evidence="2 3" key="1">
    <citation type="submission" date="2019-12" db="EMBL/GenBank/DDBJ databases">
        <title>Roseobacter cerasinus sp. nov., isolated from seawater around aquaculture.</title>
        <authorList>
            <person name="Muramatsu S."/>
            <person name="Takabe Y."/>
            <person name="Mori K."/>
            <person name="Takaichi S."/>
            <person name="Hanada S."/>
        </authorList>
    </citation>
    <scope>NUCLEOTIDE SEQUENCE [LARGE SCALE GENOMIC DNA]</scope>
    <source>
        <strain evidence="2 3">AI77</strain>
    </source>
</reference>
<dbReference type="Gene3D" id="3.40.50.300">
    <property type="entry name" value="P-loop containing nucleotide triphosphate hydrolases"/>
    <property type="match status" value="1"/>
</dbReference>
<dbReference type="AlphaFoldDB" id="A0A640VQT1"/>
<keyword evidence="2" id="KW-0378">Hydrolase</keyword>
<comment type="caution">
    <text evidence="2">The sequence shown here is derived from an EMBL/GenBank/DDBJ whole genome shotgun (WGS) entry which is preliminary data.</text>
</comment>
<evidence type="ECO:0000313" key="3">
    <source>
        <dbReference type="Proteomes" id="UP000436522"/>
    </source>
</evidence>
<gene>
    <name evidence="2" type="primary">frcK</name>
    <name evidence="2" type="ORF">So717_15530</name>
</gene>
<keyword evidence="3" id="KW-1185">Reference proteome</keyword>
<dbReference type="Proteomes" id="UP000436522">
    <property type="component" value="Unassembled WGS sequence"/>
</dbReference>
<dbReference type="RefSeq" id="WP_159975786.1">
    <property type="nucleotide sequence ID" value="NZ_BLIV01000003.1"/>
</dbReference>
<sequence length="212" mass="23026">MSRTVERFETLVAAVQEAPRQARRAVVAVAGAPGSGKSTLAERLAEALTQRGAAAEVVPMDGFHLDNTQLMRLGLLDRKGAPETFDAGGFRRLVAALGGETPVYYPRFDRSRDIAIAGAGCLDDASDIVIVEGNYLLLDSPGWRDLRPMWDLSICLDVPMETLRARLIDRWLTEGLAQDAAVARAEDNDLRNAWLVIETTLSADIVFAEATS</sequence>
<dbReference type="InterPro" id="IPR006083">
    <property type="entry name" value="PRK/URK"/>
</dbReference>